<dbReference type="AlphaFoldDB" id="A0A382QJ95"/>
<reference evidence="1" key="1">
    <citation type="submission" date="2018-05" db="EMBL/GenBank/DDBJ databases">
        <authorList>
            <person name="Lanie J.A."/>
            <person name="Ng W.-L."/>
            <person name="Kazmierczak K.M."/>
            <person name="Andrzejewski T.M."/>
            <person name="Davidsen T.M."/>
            <person name="Wayne K.J."/>
            <person name="Tettelin H."/>
            <person name="Glass J.I."/>
            <person name="Rusch D."/>
            <person name="Podicherti R."/>
            <person name="Tsui H.-C.T."/>
            <person name="Winkler M.E."/>
        </authorList>
    </citation>
    <scope>NUCLEOTIDE SEQUENCE</scope>
</reference>
<proteinExistence type="predicted"/>
<gene>
    <name evidence="1" type="ORF">METZ01_LOCUS338458</name>
</gene>
<sequence length="55" mass="5870">VLPTPAPTATCCGIPPVDTMSGCPQSGRSLTAPSSRGQIVFRNRWEHARRSLTTC</sequence>
<name>A0A382QJ95_9ZZZZ</name>
<feature type="non-terminal residue" evidence="1">
    <location>
        <position position="55"/>
    </location>
</feature>
<feature type="non-terminal residue" evidence="1">
    <location>
        <position position="1"/>
    </location>
</feature>
<accession>A0A382QJ95</accession>
<protein>
    <submittedName>
        <fullName evidence="1">Uncharacterized protein</fullName>
    </submittedName>
</protein>
<dbReference type="EMBL" id="UINC01114941">
    <property type="protein sequence ID" value="SVC85604.1"/>
    <property type="molecule type" value="Genomic_DNA"/>
</dbReference>
<evidence type="ECO:0000313" key="1">
    <source>
        <dbReference type="EMBL" id="SVC85604.1"/>
    </source>
</evidence>
<organism evidence="1">
    <name type="scientific">marine metagenome</name>
    <dbReference type="NCBI Taxonomy" id="408172"/>
    <lineage>
        <taxon>unclassified sequences</taxon>
        <taxon>metagenomes</taxon>
        <taxon>ecological metagenomes</taxon>
    </lineage>
</organism>